<evidence type="ECO:0000256" key="7">
    <source>
        <dbReference type="RuleBase" id="RU363032"/>
    </source>
</evidence>
<name>A0AA41QJF7_9HYPH</name>
<dbReference type="PANTHER" id="PTHR43163">
    <property type="entry name" value="DIPEPTIDE TRANSPORT SYSTEM PERMEASE PROTEIN DPPB-RELATED"/>
    <property type="match status" value="1"/>
</dbReference>
<accession>A0AA41QJF7</accession>
<feature type="transmembrane region" description="Helical" evidence="7">
    <location>
        <begin position="271"/>
        <end position="290"/>
    </location>
</feature>
<keyword evidence="5 7" id="KW-1133">Transmembrane helix</keyword>
<evidence type="ECO:0000256" key="6">
    <source>
        <dbReference type="ARBA" id="ARBA00023136"/>
    </source>
</evidence>
<reference evidence="9" key="1">
    <citation type="submission" date="2022-03" db="EMBL/GenBank/DDBJ databases">
        <title>The complete genome sequence of a Methyloterrigena soli.</title>
        <authorList>
            <person name="Zi Z."/>
        </authorList>
    </citation>
    <scope>NUCLEOTIDE SEQUENCE</scope>
    <source>
        <strain evidence="9">M48</strain>
    </source>
</reference>
<dbReference type="InterPro" id="IPR035906">
    <property type="entry name" value="MetI-like_sf"/>
</dbReference>
<feature type="domain" description="ABC transmembrane type-1" evidence="8">
    <location>
        <begin position="93"/>
        <end position="294"/>
    </location>
</feature>
<dbReference type="Proteomes" id="UP001156140">
    <property type="component" value="Unassembled WGS sequence"/>
</dbReference>
<dbReference type="InterPro" id="IPR000515">
    <property type="entry name" value="MetI-like"/>
</dbReference>
<protein>
    <submittedName>
        <fullName evidence="9">ABC transporter permease</fullName>
    </submittedName>
</protein>
<feature type="transmembrane region" description="Helical" evidence="7">
    <location>
        <begin position="225"/>
        <end position="251"/>
    </location>
</feature>
<keyword evidence="2 7" id="KW-0813">Transport</keyword>
<evidence type="ECO:0000256" key="1">
    <source>
        <dbReference type="ARBA" id="ARBA00004651"/>
    </source>
</evidence>
<organism evidence="9 10">
    <name type="scientific">Paradevosia shaoguanensis</name>
    <dbReference type="NCBI Taxonomy" id="1335043"/>
    <lineage>
        <taxon>Bacteria</taxon>
        <taxon>Pseudomonadati</taxon>
        <taxon>Pseudomonadota</taxon>
        <taxon>Alphaproteobacteria</taxon>
        <taxon>Hyphomicrobiales</taxon>
        <taxon>Devosiaceae</taxon>
        <taxon>Paradevosia</taxon>
    </lineage>
</organism>
<dbReference type="CDD" id="cd06261">
    <property type="entry name" value="TM_PBP2"/>
    <property type="match status" value="1"/>
</dbReference>
<proteinExistence type="inferred from homology"/>
<evidence type="ECO:0000256" key="5">
    <source>
        <dbReference type="ARBA" id="ARBA00022989"/>
    </source>
</evidence>
<feature type="transmembrane region" description="Helical" evidence="7">
    <location>
        <begin position="95"/>
        <end position="117"/>
    </location>
</feature>
<evidence type="ECO:0000256" key="4">
    <source>
        <dbReference type="ARBA" id="ARBA00022692"/>
    </source>
</evidence>
<dbReference type="GO" id="GO:0071916">
    <property type="term" value="F:dipeptide transmembrane transporter activity"/>
    <property type="evidence" value="ECO:0007669"/>
    <property type="project" value="TreeGrafter"/>
</dbReference>
<comment type="caution">
    <text evidence="9">The sequence shown here is derived from an EMBL/GenBank/DDBJ whole genome shotgun (WGS) entry which is preliminary data.</text>
</comment>
<evidence type="ECO:0000259" key="8">
    <source>
        <dbReference type="PROSITE" id="PS50928"/>
    </source>
</evidence>
<feature type="transmembrane region" description="Helical" evidence="7">
    <location>
        <begin position="129"/>
        <end position="151"/>
    </location>
</feature>
<evidence type="ECO:0000313" key="9">
    <source>
        <dbReference type="EMBL" id="MCI0125603.1"/>
    </source>
</evidence>
<evidence type="ECO:0000313" key="10">
    <source>
        <dbReference type="Proteomes" id="UP001156140"/>
    </source>
</evidence>
<keyword evidence="10" id="KW-1185">Reference proteome</keyword>
<comment type="subcellular location">
    <subcellularLocation>
        <location evidence="1 7">Cell membrane</location>
        <topology evidence="1 7">Multi-pass membrane protein</topology>
    </subcellularLocation>
</comment>
<dbReference type="Gene3D" id="1.10.3720.10">
    <property type="entry name" value="MetI-like"/>
    <property type="match status" value="1"/>
</dbReference>
<keyword evidence="6 7" id="KW-0472">Membrane</keyword>
<comment type="similarity">
    <text evidence="7">Belongs to the binding-protein-dependent transport system permease family.</text>
</comment>
<dbReference type="RefSeq" id="WP_035035056.1">
    <property type="nucleotide sequence ID" value="NZ_JAKETQ010000001.1"/>
</dbReference>
<dbReference type="SUPFAM" id="SSF161098">
    <property type="entry name" value="MetI-like"/>
    <property type="match status" value="1"/>
</dbReference>
<evidence type="ECO:0000256" key="3">
    <source>
        <dbReference type="ARBA" id="ARBA00022475"/>
    </source>
</evidence>
<keyword evidence="3" id="KW-1003">Cell membrane</keyword>
<dbReference type="EMBL" id="JALAZD010000001">
    <property type="protein sequence ID" value="MCI0125603.1"/>
    <property type="molecule type" value="Genomic_DNA"/>
</dbReference>
<dbReference type="GO" id="GO:0005886">
    <property type="term" value="C:plasma membrane"/>
    <property type="evidence" value="ECO:0007669"/>
    <property type="project" value="UniProtKB-SubCell"/>
</dbReference>
<dbReference type="PROSITE" id="PS50928">
    <property type="entry name" value="ABC_TM1"/>
    <property type="match status" value="1"/>
</dbReference>
<dbReference type="PANTHER" id="PTHR43163:SF6">
    <property type="entry name" value="DIPEPTIDE TRANSPORT SYSTEM PERMEASE PROTEIN DPPB-RELATED"/>
    <property type="match status" value="1"/>
</dbReference>
<dbReference type="AlphaFoldDB" id="A0AA41QJF7"/>
<evidence type="ECO:0000256" key="2">
    <source>
        <dbReference type="ARBA" id="ARBA00022448"/>
    </source>
</evidence>
<sequence length="307" mass="33107">MSLAFRVLRAIISLWLIVTLVFVALRATGDPITAIFDPDNTSRAALESYRQQWGYTGTVLDQYLAYVASLLRGEFGFSTMANRPALDVVMERLPATLQLVGLSALLMILVGLPVGTIAAMRAGSPLDRFVMSFSTVGFALPNFVLALGLILLLSVNLHLLPSNGIGSWQNLVMPVLTIGLSKAAIFTRFVRSAILDTLRLQCVVSARARGLTEWQIFWRHIITNAVLPLVTITPLLVGAMVAAGAVVESVFGWPGVGRLIVDAVAQRDLAVLQMIIMLIAVVMITTNLIVDLAYAKLDPRTAAAAAH</sequence>
<keyword evidence="4 7" id="KW-0812">Transmembrane</keyword>
<dbReference type="Pfam" id="PF00528">
    <property type="entry name" value="BPD_transp_1"/>
    <property type="match status" value="1"/>
</dbReference>
<gene>
    <name evidence="9" type="ORF">ML536_02055</name>
</gene>
<feature type="transmembrane region" description="Helical" evidence="7">
    <location>
        <begin position="171"/>
        <end position="190"/>
    </location>
</feature>